<reference evidence="4" key="1">
    <citation type="journal article" date="2019" name="Int. J. Syst. Evol. Microbiol.">
        <title>The Global Catalogue of Microorganisms (GCM) 10K type strain sequencing project: providing services to taxonomists for standard genome sequencing and annotation.</title>
        <authorList>
            <consortium name="The Broad Institute Genomics Platform"/>
            <consortium name="The Broad Institute Genome Sequencing Center for Infectious Disease"/>
            <person name="Wu L."/>
            <person name="Ma J."/>
        </authorList>
    </citation>
    <scope>NUCLEOTIDE SEQUENCE [LARGE SCALE GENOMIC DNA]</scope>
    <source>
        <strain evidence="4">CCM 8689</strain>
    </source>
</reference>
<dbReference type="InterPro" id="IPR052344">
    <property type="entry name" value="Transposase-related"/>
</dbReference>
<dbReference type="Proteomes" id="UP001595792">
    <property type="component" value="Unassembled WGS sequence"/>
</dbReference>
<dbReference type="PANTHER" id="PTHR33678:SF1">
    <property type="entry name" value="BLL1576 PROTEIN"/>
    <property type="match status" value="1"/>
</dbReference>
<dbReference type="EMBL" id="JBHSBY010000135">
    <property type="protein sequence ID" value="MFC4198145.1"/>
    <property type="molecule type" value="Genomic_DNA"/>
</dbReference>
<evidence type="ECO:0000259" key="1">
    <source>
        <dbReference type="Pfam" id="PF03050"/>
    </source>
</evidence>
<accession>A0ABV8NQN8</accession>
<dbReference type="Pfam" id="PF13817">
    <property type="entry name" value="DDE_Tnp_IS66_C"/>
    <property type="match status" value="1"/>
</dbReference>
<dbReference type="PANTHER" id="PTHR33678">
    <property type="entry name" value="BLL1576 PROTEIN"/>
    <property type="match status" value="1"/>
</dbReference>
<evidence type="ECO:0000313" key="3">
    <source>
        <dbReference type="EMBL" id="MFC4198145.1"/>
    </source>
</evidence>
<feature type="domain" description="Transposase IS66 central" evidence="1">
    <location>
        <begin position="27"/>
        <end position="305"/>
    </location>
</feature>
<name>A0ABV8NQN8_9SPHI</name>
<evidence type="ECO:0000313" key="4">
    <source>
        <dbReference type="Proteomes" id="UP001595792"/>
    </source>
</evidence>
<dbReference type="InterPro" id="IPR039552">
    <property type="entry name" value="IS66_C"/>
</dbReference>
<sequence length="370" mass="42358">MTLPAGEPGLKSTFIIAPLPTAVIKNCMADASLLATLIVEKYCDHLPVYRQMTRFERAGIKLAHSTLLDWIAKTCTLLQPLYESLKQEILKSSYLMMDETTMKVMDKNKQGTTHRGYFWAAQAPPAKLVYFEYHLGRNQEVPQLILAGYKGYLQSDGYACYDTLSTNKDIKLLGCIAHSRRYFSEAEKNDPKRAAYALEIFGQLYDIERDIKDKTAEERKQARTELSKPIWESFGRWLEDNAGQLGEKSAIYKAFAYTMKRFKRLSVYMDDEMLNIDNNPLESSIRPIALGRRNFLFSGSHDGAQRSAMLYSFMGSCKLHGINPMMWLEDVLKKLSNNPNQPIQNFLPNNWKKTQTIETENQQELAVKLA</sequence>
<dbReference type="NCBIfam" id="NF033517">
    <property type="entry name" value="transpos_IS66"/>
    <property type="match status" value="1"/>
</dbReference>
<gene>
    <name evidence="3" type="ORF">ACFOUY_15680</name>
</gene>
<protein>
    <submittedName>
        <fullName evidence="3">IS66 family transposase</fullName>
    </submittedName>
</protein>
<keyword evidence="4" id="KW-1185">Reference proteome</keyword>
<dbReference type="Pfam" id="PF03050">
    <property type="entry name" value="DDE_Tnp_IS66"/>
    <property type="match status" value="1"/>
</dbReference>
<comment type="caution">
    <text evidence="3">The sequence shown here is derived from an EMBL/GenBank/DDBJ whole genome shotgun (WGS) entry which is preliminary data.</text>
</comment>
<proteinExistence type="predicted"/>
<dbReference type="InterPro" id="IPR004291">
    <property type="entry name" value="Transposase_IS66_central"/>
</dbReference>
<organism evidence="3 4">
    <name type="scientific">Pedobacter jamesrossensis</name>
    <dbReference type="NCBI Taxonomy" id="1908238"/>
    <lineage>
        <taxon>Bacteria</taxon>
        <taxon>Pseudomonadati</taxon>
        <taxon>Bacteroidota</taxon>
        <taxon>Sphingobacteriia</taxon>
        <taxon>Sphingobacteriales</taxon>
        <taxon>Sphingobacteriaceae</taxon>
        <taxon>Pedobacter</taxon>
    </lineage>
</organism>
<evidence type="ECO:0000259" key="2">
    <source>
        <dbReference type="Pfam" id="PF13817"/>
    </source>
</evidence>
<dbReference type="RefSeq" id="WP_378961972.1">
    <property type="nucleotide sequence ID" value="NZ_JBHRXC010000016.1"/>
</dbReference>
<feature type="domain" description="Transposase IS66 C-terminal" evidence="2">
    <location>
        <begin position="312"/>
        <end position="348"/>
    </location>
</feature>